<evidence type="ECO:0000313" key="3">
    <source>
        <dbReference type="EMBL" id="QHT92638.1"/>
    </source>
</evidence>
<keyword evidence="1" id="KW-0812">Transmembrane</keyword>
<feature type="domain" description="RING-type" evidence="2">
    <location>
        <begin position="17"/>
        <end position="70"/>
    </location>
</feature>
<keyword evidence="1" id="KW-1133">Transmembrane helix</keyword>
<organism evidence="3">
    <name type="scientific">viral metagenome</name>
    <dbReference type="NCBI Taxonomy" id="1070528"/>
    <lineage>
        <taxon>unclassified sequences</taxon>
        <taxon>metagenomes</taxon>
        <taxon>organismal metagenomes</taxon>
    </lineage>
</organism>
<accession>A0A6C0IHF6</accession>
<dbReference type="SUPFAM" id="SSF57850">
    <property type="entry name" value="RING/U-box"/>
    <property type="match status" value="1"/>
</dbReference>
<dbReference type="AlphaFoldDB" id="A0A6C0IHF6"/>
<protein>
    <recommendedName>
        <fullName evidence="2">RING-type domain-containing protein</fullName>
    </recommendedName>
</protein>
<dbReference type="InterPro" id="IPR013083">
    <property type="entry name" value="Znf_RING/FYVE/PHD"/>
</dbReference>
<dbReference type="PROSITE" id="PS50089">
    <property type="entry name" value="ZF_RING_2"/>
    <property type="match status" value="1"/>
</dbReference>
<evidence type="ECO:0000256" key="1">
    <source>
        <dbReference type="SAM" id="Phobius"/>
    </source>
</evidence>
<dbReference type="InterPro" id="IPR001841">
    <property type="entry name" value="Znf_RING"/>
</dbReference>
<proteinExistence type="predicted"/>
<reference evidence="3" key="1">
    <citation type="journal article" date="2020" name="Nature">
        <title>Giant virus diversity and host interactions through global metagenomics.</title>
        <authorList>
            <person name="Schulz F."/>
            <person name="Roux S."/>
            <person name="Paez-Espino D."/>
            <person name="Jungbluth S."/>
            <person name="Walsh D.A."/>
            <person name="Denef V.J."/>
            <person name="McMahon K.D."/>
            <person name="Konstantinidis K.T."/>
            <person name="Eloe-Fadrosh E.A."/>
            <person name="Kyrpides N.C."/>
            <person name="Woyke T."/>
        </authorList>
    </citation>
    <scope>NUCLEOTIDE SEQUENCE</scope>
    <source>
        <strain evidence="3">GVMAG-M-3300023184-89</strain>
    </source>
</reference>
<name>A0A6C0IHF6_9ZZZZ</name>
<dbReference type="Gene3D" id="3.30.40.10">
    <property type="entry name" value="Zinc/RING finger domain, C3HC4 (zinc finger)"/>
    <property type="match status" value="1"/>
</dbReference>
<keyword evidence="1" id="KW-0472">Membrane</keyword>
<feature type="transmembrane region" description="Helical" evidence="1">
    <location>
        <begin position="117"/>
        <end position="136"/>
    </location>
</feature>
<dbReference type="EMBL" id="MN740193">
    <property type="protein sequence ID" value="QHT92638.1"/>
    <property type="molecule type" value="Genomic_DNA"/>
</dbReference>
<sequence length="137" mass="15834">MTSLKYNTFSEETINQCIICLNNSVVCNNDEVTLMNNMHFLQKQCECVCYAHHKCIETWINTNSVCPICRKPISFPQTNLSEHNKDQIIVNISPIEPLLENEIDTESHKKCRDTMKVYIIGLVLLSIFICFSNVYIL</sequence>
<evidence type="ECO:0000259" key="2">
    <source>
        <dbReference type="PROSITE" id="PS50089"/>
    </source>
</evidence>